<keyword evidence="8" id="KW-1185">Reference proteome</keyword>
<dbReference type="Pfam" id="PF01810">
    <property type="entry name" value="LysE"/>
    <property type="match status" value="1"/>
</dbReference>
<name>A0A1H9ZZR7_9EURY</name>
<evidence type="ECO:0000256" key="5">
    <source>
        <dbReference type="ARBA" id="ARBA00023136"/>
    </source>
</evidence>
<keyword evidence="3 6" id="KW-0812">Transmembrane</keyword>
<evidence type="ECO:0000256" key="6">
    <source>
        <dbReference type="SAM" id="Phobius"/>
    </source>
</evidence>
<dbReference type="RefSeq" id="WP_091689885.1">
    <property type="nucleotide sequence ID" value="NZ_CAAGSJ010000005.1"/>
</dbReference>
<feature type="transmembrane region" description="Helical" evidence="6">
    <location>
        <begin position="188"/>
        <end position="206"/>
    </location>
</feature>
<dbReference type="Proteomes" id="UP000243338">
    <property type="component" value="Unassembled WGS sequence"/>
</dbReference>
<protein>
    <submittedName>
        <fullName evidence="7">Threonine/homoserine/homoserine lactone efflux protein</fullName>
    </submittedName>
</protein>
<accession>A0A1H9ZZR7</accession>
<feature type="transmembrane region" description="Helical" evidence="6">
    <location>
        <begin position="146"/>
        <end position="168"/>
    </location>
</feature>
<evidence type="ECO:0000256" key="2">
    <source>
        <dbReference type="ARBA" id="ARBA00022475"/>
    </source>
</evidence>
<feature type="transmembrane region" description="Helical" evidence="6">
    <location>
        <begin position="73"/>
        <end position="94"/>
    </location>
</feature>
<evidence type="ECO:0000313" key="8">
    <source>
        <dbReference type="Proteomes" id="UP000243338"/>
    </source>
</evidence>
<organism evidence="7 8">
    <name type="scientific">Methanococcoides vulcani</name>
    <dbReference type="NCBI Taxonomy" id="1353158"/>
    <lineage>
        <taxon>Archaea</taxon>
        <taxon>Methanobacteriati</taxon>
        <taxon>Methanobacteriota</taxon>
        <taxon>Stenosarchaea group</taxon>
        <taxon>Methanomicrobia</taxon>
        <taxon>Methanosarcinales</taxon>
        <taxon>Methanosarcinaceae</taxon>
        <taxon>Methanococcoides</taxon>
    </lineage>
</organism>
<dbReference type="OrthoDB" id="121309at2157"/>
<evidence type="ECO:0000256" key="1">
    <source>
        <dbReference type="ARBA" id="ARBA00004651"/>
    </source>
</evidence>
<comment type="subcellular location">
    <subcellularLocation>
        <location evidence="1">Cell membrane</location>
        <topology evidence="1">Multi-pass membrane protein</topology>
    </subcellularLocation>
</comment>
<feature type="transmembrane region" description="Helical" evidence="6">
    <location>
        <begin position="44"/>
        <end position="67"/>
    </location>
</feature>
<keyword evidence="4 6" id="KW-1133">Transmembrane helix</keyword>
<reference evidence="8" key="1">
    <citation type="submission" date="2016-10" db="EMBL/GenBank/DDBJ databases">
        <authorList>
            <person name="Varghese N."/>
            <person name="Submissions S."/>
        </authorList>
    </citation>
    <scope>NUCLEOTIDE SEQUENCE [LARGE SCALE GENOMIC DNA]</scope>
    <source>
        <strain evidence="8">SLH 33</strain>
    </source>
</reference>
<evidence type="ECO:0000313" key="7">
    <source>
        <dbReference type="EMBL" id="SES87266.1"/>
    </source>
</evidence>
<dbReference type="EMBL" id="FOHQ01000003">
    <property type="protein sequence ID" value="SES87266.1"/>
    <property type="molecule type" value="Genomic_DNA"/>
</dbReference>
<dbReference type="PANTHER" id="PTHR38825">
    <property type="entry name" value="LYSINE EXPORTER PROTEIN (LYSE/YGGA)"/>
    <property type="match status" value="1"/>
</dbReference>
<dbReference type="AlphaFoldDB" id="A0A1H9ZZR7"/>
<proteinExistence type="predicted"/>
<feature type="transmembrane region" description="Helical" evidence="6">
    <location>
        <begin position="12"/>
        <end position="32"/>
    </location>
</feature>
<evidence type="ECO:0000256" key="3">
    <source>
        <dbReference type="ARBA" id="ARBA00022692"/>
    </source>
</evidence>
<dbReference type="GO" id="GO:0006865">
    <property type="term" value="P:amino acid transport"/>
    <property type="evidence" value="ECO:0007669"/>
    <property type="project" value="InterPro"/>
</dbReference>
<feature type="transmembrane region" description="Helical" evidence="6">
    <location>
        <begin position="115"/>
        <end position="134"/>
    </location>
</feature>
<dbReference type="GO" id="GO:0005886">
    <property type="term" value="C:plasma membrane"/>
    <property type="evidence" value="ECO:0007669"/>
    <property type="project" value="UniProtKB-SubCell"/>
</dbReference>
<evidence type="ECO:0000256" key="4">
    <source>
        <dbReference type="ARBA" id="ARBA00022989"/>
    </source>
</evidence>
<keyword evidence="5 6" id="KW-0472">Membrane</keyword>
<dbReference type="STRING" id="1353158.SAMN04488587_1392"/>
<keyword evidence="2" id="KW-1003">Cell membrane</keyword>
<sequence>MIELIKALALGFTIGVSAALIPGPMMFATIGISLEKGWRTGPFIFLGHSMVEISIILLIIGGVSSFIGRSTIAYMSIVGGIIMILFGLVILKSAKSVSTMDIHGAASKVRISKSPVFAGILTSALNPTYILWWLTAGSAIILQEYLIGTIAIIAFVIGHWLADLGFLVTVSSSTSRGKDFISRKNHKLVLYFCGSFMMIFGIWFIFNYNNLSTML</sequence>
<dbReference type="InterPro" id="IPR001123">
    <property type="entry name" value="LeuE-type"/>
</dbReference>
<dbReference type="PANTHER" id="PTHR38825:SF1">
    <property type="entry name" value="TRANSPORTER, LYSE FAMILY"/>
    <property type="match status" value="1"/>
</dbReference>
<gene>
    <name evidence="7" type="ORF">SAMN04488587_1392</name>
</gene>